<dbReference type="GO" id="GO:0005829">
    <property type="term" value="C:cytosol"/>
    <property type="evidence" value="ECO:0007669"/>
    <property type="project" value="TreeGrafter"/>
</dbReference>
<evidence type="ECO:0000256" key="1">
    <source>
        <dbReference type="ARBA" id="ARBA00007957"/>
    </source>
</evidence>
<dbReference type="Pfam" id="PF01475">
    <property type="entry name" value="FUR"/>
    <property type="match status" value="1"/>
</dbReference>
<gene>
    <name evidence="9" type="ORF">BV133_1144</name>
</gene>
<comment type="cofactor">
    <cofactor evidence="7">
        <name>Zn(2+)</name>
        <dbReference type="ChEBI" id="CHEBI:29105"/>
    </cofactor>
    <text evidence="7">Binds 1 zinc ion per subunit.</text>
</comment>
<dbReference type="GO" id="GO:0045892">
    <property type="term" value="P:negative regulation of DNA-templated transcription"/>
    <property type="evidence" value="ECO:0007669"/>
    <property type="project" value="TreeGrafter"/>
</dbReference>
<accession>A0A182D180</accession>
<dbReference type="PANTHER" id="PTHR33202:SF6">
    <property type="entry name" value="ZINC UPTAKE REGULATION PROTEIN"/>
    <property type="match status" value="1"/>
</dbReference>
<feature type="binding site" evidence="7">
    <location>
        <position position="141"/>
    </location>
    <ligand>
        <name>Zn(2+)</name>
        <dbReference type="ChEBI" id="CHEBI:29105"/>
    </ligand>
</feature>
<keyword evidence="7" id="KW-0479">Metal-binding</keyword>
<dbReference type="EMBL" id="AP014854">
    <property type="protein sequence ID" value="BAR98737.1"/>
    <property type="molecule type" value="Genomic_DNA"/>
</dbReference>
<evidence type="ECO:0000256" key="7">
    <source>
        <dbReference type="PIRSR" id="PIRSR602481-1"/>
    </source>
</evidence>
<dbReference type="InterPro" id="IPR043135">
    <property type="entry name" value="Fur_C"/>
</dbReference>
<dbReference type="InterPro" id="IPR002481">
    <property type="entry name" value="FUR"/>
</dbReference>
<keyword evidence="6" id="KW-0804">Transcription</keyword>
<dbReference type="PANTHER" id="PTHR33202">
    <property type="entry name" value="ZINC UPTAKE REGULATION PROTEIN"/>
    <property type="match status" value="1"/>
</dbReference>
<protein>
    <submittedName>
        <fullName evidence="9">Zinc uptake regulation protein ZUR</fullName>
    </submittedName>
</protein>
<dbReference type="InterPro" id="IPR036388">
    <property type="entry name" value="WH-like_DNA-bd_sf"/>
</dbReference>
<comment type="similarity">
    <text evidence="1">Belongs to the Fur family.</text>
</comment>
<feature type="binding site" evidence="7">
    <location>
        <position position="138"/>
    </location>
    <ligand>
        <name>Zn(2+)</name>
        <dbReference type="ChEBI" id="CHEBI:29105"/>
    </ligand>
</feature>
<evidence type="ECO:0000313" key="9">
    <source>
        <dbReference type="EMBL" id="BAR98737.1"/>
    </source>
</evidence>
<dbReference type="GO" id="GO:0008270">
    <property type="term" value="F:zinc ion binding"/>
    <property type="evidence" value="ECO:0007669"/>
    <property type="project" value="TreeGrafter"/>
</dbReference>
<dbReference type="InterPro" id="IPR036390">
    <property type="entry name" value="WH_DNA-bd_sf"/>
</dbReference>
<dbReference type="GO" id="GO:1900376">
    <property type="term" value="P:regulation of secondary metabolite biosynthetic process"/>
    <property type="evidence" value="ECO:0007669"/>
    <property type="project" value="TreeGrafter"/>
</dbReference>
<evidence type="ECO:0000256" key="5">
    <source>
        <dbReference type="ARBA" id="ARBA00023125"/>
    </source>
</evidence>
<evidence type="ECO:0000256" key="4">
    <source>
        <dbReference type="ARBA" id="ARBA00023015"/>
    </source>
</evidence>
<reference evidence="9" key="1">
    <citation type="journal article" date="2015" name="Genome Announc.">
        <title>Complete Genome Sequence of the Bacteriochlorophyll b-Producing Photosynthetic Bacterium Blastochloris viridis.</title>
        <authorList>
            <person name="Tsukatani Y."/>
            <person name="Hirose Y."/>
            <person name="Harada J."/>
            <person name="Misawa N."/>
            <person name="Mori K."/>
            <person name="Inoue K."/>
            <person name="Tamiaki H."/>
        </authorList>
    </citation>
    <scope>NUCLEOTIDE SEQUENCE [LARGE SCALE GENOMIC DNA]</scope>
    <source>
        <strain evidence="9">DSM 133</strain>
    </source>
</reference>
<feature type="region of interest" description="Disordered" evidence="8">
    <location>
        <begin position="1"/>
        <end position="36"/>
    </location>
</feature>
<keyword evidence="5" id="KW-0238">DNA-binding</keyword>
<feature type="binding site" evidence="7">
    <location>
        <position position="181"/>
    </location>
    <ligand>
        <name>Zn(2+)</name>
        <dbReference type="ChEBI" id="CHEBI:29105"/>
    </ligand>
</feature>
<dbReference type="PATRIC" id="fig|1079.8.peg.1183"/>
<evidence type="ECO:0000256" key="3">
    <source>
        <dbReference type="ARBA" id="ARBA00022833"/>
    </source>
</evidence>
<proteinExistence type="inferred from homology"/>
<keyword evidence="4" id="KW-0805">Transcription regulation</keyword>
<dbReference type="Gene3D" id="3.30.1490.190">
    <property type="match status" value="1"/>
</dbReference>
<feature type="binding site" evidence="7">
    <location>
        <position position="178"/>
    </location>
    <ligand>
        <name>Zn(2+)</name>
        <dbReference type="ChEBI" id="CHEBI:29105"/>
    </ligand>
</feature>
<dbReference type="AlphaFoldDB" id="A0A182D180"/>
<keyword evidence="3 7" id="KW-0862">Zinc</keyword>
<evidence type="ECO:0000256" key="2">
    <source>
        <dbReference type="ARBA" id="ARBA00022491"/>
    </source>
</evidence>
<sequence>MYDAAMSAPNHPDVLSEGQPCEAHASAGHDGPRTCGPPRDAAAIVADVEAACTGRERRLTPMRRRVLEALARRGLPLGAYDIIDLLGRHGDRPAPISVYRALDFLVAEGFVHRLESRNAFLICKHRHGAGETVVFLICERCGSTAEASSPELQRAVHDAAAGQGFLPRAPVIEVPGLCATCRRL</sequence>
<keyword evidence="2" id="KW-0678">Repressor</keyword>
<dbReference type="GO" id="GO:0000976">
    <property type="term" value="F:transcription cis-regulatory region binding"/>
    <property type="evidence" value="ECO:0007669"/>
    <property type="project" value="TreeGrafter"/>
</dbReference>
<dbReference type="Gene3D" id="1.10.10.10">
    <property type="entry name" value="Winged helix-like DNA-binding domain superfamily/Winged helix DNA-binding domain"/>
    <property type="match status" value="1"/>
</dbReference>
<name>A0A182D180_BLAVI</name>
<evidence type="ECO:0000256" key="8">
    <source>
        <dbReference type="SAM" id="MobiDB-lite"/>
    </source>
</evidence>
<dbReference type="GO" id="GO:0003700">
    <property type="term" value="F:DNA-binding transcription factor activity"/>
    <property type="evidence" value="ECO:0007669"/>
    <property type="project" value="InterPro"/>
</dbReference>
<evidence type="ECO:0000256" key="6">
    <source>
        <dbReference type="ARBA" id="ARBA00023163"/>
    </source>
</evidence>
<dbReference type="SUPFAM" id="SSF46785">
    <property type="entry name" value="Winged helix' DNA-binding domain"/>
    <property type="match status" value="1"/>
</dbReference>
<organism evidence="9">
    <name type="scientific">Blastochloris viridis</name>
    <name type="common">Rhodopseudomonas viridis</name>
    <dbReference type="NCBI Taxonomy" id="1079"/>
    <lineage>
        <taxon>Bacteria</taxon>
        <taxon>Pseudomonadati</taxon>
        <taxon>Pseudomonadota</taxon>
        <taxon>Alphaproteobacteria</taxon>
        <taxon>Hyphomicrobiales</taxon>
        <taxon>Blastochloridaceae</taxon>
        <taxon>Blastochloris</taxon>
    </lineage>
</organism>